<organism evidence="1">
    <name type="scientific">Rhizobium rhizogenes</name>
    <name type="common">Agrobacterium rhizogenes</name>
    <dbReference type="NCBI Taxonomy" id="359"/>
    <lineage>
        <taxon>Bacteria</taxon>
        <taxon>Pseudomonadati</taxon>
        <taxon>Pseudomonadota</taxon>
        <taxon>Alphaproteobacteria</taxon>
        <taxon>Hyphomicrobiales</taxon>
        <taxon>Rhizobiaceae</taxon>
        <taxon>Rhizobium/Agrobacterium group</taxon>
        <taxon>Rhizobium</taxon>
    </lineage>
</organism>
<sequence length="257" mass="28210">MARPSEDIEYGMMPRMIPLLSLEEFLAPADAKRVRSVLQKLSACGLDYAVTGGLALEPSLGLNLGRQRAFNDIDVVVSGYETLPPALGTAFMVSHAHPRRSKGKLAIQLVETIERVRIDVFSACGGTLERARSAQIGDLPIKVISVEDMACRIASEMMSFCRGDTVPPKCVDDHLRAVQAVEPHLVEETWQEQRREIDPTSYSGALTLITKALELNSGTFKKADYSTDIDSVCPHCENAIPFKIAKPEAIFEILGYC</sequence>
<keyword evidence="1" id="KW-0614">Plasmid</keyword>
<geneLocation type="plasmid" evidence="1">
    <name>pC5.7c</name>
</geneLocation>
<gene>
    <name evidence="1" type="ORF">pC5.7c_476</name>
</gene>
<dbReference type="EMBL" id="MK318969">
    <property type="protein sequence ID" value="QCL09343.1"/>
    <property type="molecule type" value="Genomic_DNA"/>
</dbReference>
<name>A0A7S4ZTM8_RHIRH</name>
<dbReference type="SUPFAM" id="SSF81301">
    <property type="entry name" value="Nucleotidyltransferase"/>
    <property type="match status" value="1"/>
</dbReference>
<reference evidence="1" key="1">
    <citation type="submission" date="2018-12" db="EMBL/GenBank/DDBJ databases">
        <title>Three Rhizobium rhizogenes strains isolated from the same crown gall tumor carry diverse plasmids.</title>
        <authorList>
            <person name="Pulawska J."/>
            <person name="Kuzmanovic N."/>
        </authorList>
    </citation>
    <scope>NUCLEOTIDE SEQUENCE</scope>
    <source>
        <strain evidence="1">C5.7</strain>
        <plasmid evidence="1">pC5.7c</plasmid>
    </source>
</reference>
<dbReference type="AlphaFoldDB" id="A0A7S4ZTM8"/>
<protein>
    <recommendedName>
        <fullName evidence="2">Nucleotidyl transferase AbiEii/AbiGii toxin family protein</fullName>
    </recommendedName>
</protein>
<dbReference type="InterPro" id="IPR043519">
    <property type="entry name" value="NT_sf"/>
</dbReference>
<evidence type="ECO:0000313" key="1">
    <source>
        <dbReference type="EMBL" id="QCL09343.1"/>
    </source>
</evidence>
<proteinExistence type="predicted"/>
<accession>A0A7S4ZTM8</accession>
<evidence type="ECO:0008006" key="2">
    <source>
        <dbReference type="Google" id="ProtNLM"/>
    </source>
</evidence>